<keyword evidence="6 7" id="KW-0472">Membrane</keyword>
<dbReference type="PANTHER" id="PTHR30193">
    <property type="entry name" value="ABC TRANSPORTER PERMEASE PROTEIN"/>
    <property type="match status" value="1"/>
</dbReference>
<evidence type="ECO:0000256" key="3">
    <source>
        <dbReference type="ARBA" id="ARBA00022475"/>
    </source>
</evidence>
<reference evidence="9 10" key="1">
    <citation type="submission" date="2018-01" db="EMBL/GenBank/DDBJ databases">
        <title>Whole genome analyses suggest that Burkholderia sensu lato contains two further novel genera in the rhizoxinica-symbiotica group Mycetohabitans gen. nov., and Trinickia gen. nov.: implications for the evolution of diazotrophy and nodulation in the Burkholderiaceae.</title>
        <authorList>
            <person name="Estrada-de los Santos P."/>
            <person name="Palmer M."/>
            <person name="Chavez-Ramirez B."/>
            <person name="Beukes C."/>
            <person name="Steenkamp E.T."/>
            <person name="Hirsch A.M."/>
            <person name="Manyaka P."/>
            <person name="Maluk M."/>
            <person name="Lafos M."/>
            <person name="Crook M."/>
            <person name="Gross E."/>
            <person name="Simon M.F."/>
            <person name="Bueno dos Reis Junior F."/>
            <person name="Poole P.S."/>
            <person name="Venter S.N."/>
            <person name="James E.K."/>
        </authorList>
    </citation>
    <scope>NUCLEOTIDE SEQUENCE [LARGE SCALE GENOMIC DNA]</scope>
    <source>
        <strain evidence="9 10">GIMN1.004</strain>
    </source>
</reference>
<proteinExistence type="inferred from homology"/>
<dbReference type="GO" id="GO:0005886">
    <property type="term" value="C:plasma membrane"/>
    <property type="evidence" value="ECO:0007669"/>
    <property type="project" value="UniProtKB-SubCell"/>
</dbReference>
<comment type="caution">
    <text evidence="9">The sequence shown here is derived from an EMBL/GenBank/DDBJ whole genome shotgun (WGS) entry which is preliminary data.</text>
</comment>
<evidence type="ECO:0000313" key="9">
    <source>
        <dbReference type="EMBL" id="PMS19833.1"/>
    </source>
</evidence>
<feature type="transmembrane region" description="Helical" evidence="7">
    <location>
        <begin position="63"/>
        <end position="84"/>
    </location>
</feature>
<feature type="transmembrane region" description="Helical" evidence="7">
    <location>
        <begin position="96"/>
        <end position="117"/>
    </location>
</feature>
<evidence type="ECO:0000313" key="10">
    <source>
        <dbReference type="Proteomes" id="UP000235616"/>
    </source>
</evidence>
<sequence length="284" mass="31056">MVVLLAPSILLLGVFLLYPLVGSFRLSLLDWNGLGNGARYAGLANWVHLSHDAVFWQALRNNLLLALFSVVIQLPIALVLAVMLDKAGKGSRVLKLLYFLPLLMSSVAIGVLFKNVYDPNFGPLNVGLRAIGLDRFAQDWLGDPSFSLASTIAVICWQNIPFYMILFLAGLASFPVELSEAARLDGASESTIFWRIKLPHLQGTIRTAMLLAVLGSLRYFDLVFVMTGGGPEHASELMATYMYNKVFSSFQLGYGSTIASAMFLIVALVAAAAMRATQRYSQKV</sequence>
<protein>
    <submittedName>
        <fullName evidence="9">ABC transporter permease</fullName>
    </submittedName>
</protein>
<dbReference type="GO" id="GO:0055085">
    <property type="term" value="P:transmembrane transport"/>
    <property type="evidence" value="ECO:0007669"/>
    <property type="project" value="InterPro"/>
</dbReference>
<dbReference type="InterPro" id="IPR035906">
    <property type="entry name" value="MetI-like_sf"/>
</dbReference>
<comment type="similarity">
    <text evidence="7">Belongs to the binding-protein-dependent transport system permease family.</text>
</comment>
<dbReference type="InterPro" id="IPR000515">
    <property type="entry name" value="MetI-like"/>
</dbReference>
<accession>A0A2N7VRS1</accession>
<comment type="subcellular location">
    <subcellularLocation>
        <location evidence="1 7">Cell membrane</location>
        <topology evidence="1 7">Multi-pass membrane protein</topology>
    </subcellularLocation>
</comment>
<gene>
    <name evidence="9" type="ORF">C0Z18_13090</name>
</gene>
<dbReference type="OrthoDB" id="8578268at2"/>
<dbReference type="CDD" id="cd06261">
    <property type="entry name" value="TM_PBP2"/>
    <property type="match status" value="1"/>
</dbReference>
<evidence type="ECO:0000256" key="7">
    <source>
        <dbReference type="RuleBase" id="RU363032"/>
    </source>
</evidence>
<evidence type="ECO:0000256" key="2">
    <source>
        <dbReference type="ARBA" id="ARBA00022448"/>
    </source>
</evidence>
<dbReference type="Proteomes" id="UP000235616">
    <property type="component" value="Unassembled WGS sequence"/>
</dbReference>
<feature type="domain" description="ABC transmembrane type-1" evidence="8">
    <location>
        <begin position="59"/>
        <end position="275"/>
    </location>
</feature>
<dbReference type="AlphaFoldDB" id="A0A2N7VRS1"/>
<evidence type="ECO:0000256" key="1">
    <source>
        <dbReference type="ARBA" id="ARBA00004651"/>
    </source>
</evidence>
<keyword evidence="3" id="KW-1003">Cell membrane</keyword>
<dbReference type="Pfam" id="PF00528">
    <property type="entry name" value="BPD_transp_1"/>
    <property type="match status" value="1"/>
</dbReference>
<feature type="transmembrane region" description="Helical" evidence="7">
    <location>
        <begin position="252"/>
        <end position="274"/>
    </location>
</feature>
<name>A0A2N7VRS1_9BURK</name>
<dbReference type="InterPro" id="IPR051393">
    <property type="entry name" value="ABC_transporter_permease"/>
</dbReference>
<feature type="transmembrane region" description="Helical" evidence="7">
    <location>
        <begin position="148"/>
        <end position="174"/>
    </location>
</feature>
<keyword evidence="5 7" id="KW-1133">Transmembrane helix</keyword>
<organism evidence="9 10">
    <name type="scientific">Trinickia dabaoshanensis</name>
    <dbReference type="NCBI Taxonomy" id="564714"/>
    <lineage>
        <taxon>Bacteria</taxon>
        <taxon>Pseudomonadati</taxon>
        <taxon>Pseudomonadota</taxon>
        <taxon>Betaproteobacteria</taxon>
        <taxon>Burkholderiales</taxon>
        <taxon>Burkholderiaceae</taxon>
        <taxon>Trinickia</taxon>
    </lineage>
</organism>
<keyword evidence="4 7" id="KW-0812">Transmembrane</keyword>
<evidence type="ECO:0000259" key="8">
    <source>
        <dbReference type="PROSITE" id="PS50928"/>
    </source>
</evidence>
<dbReference type="Gene3D" id="1.10.3720.10">
    <property type="entry name" value="MetI-like"/>
    <property type="match status" value="1"/>
</dbReference>
<dbReference type="PROSITE" id="PS50928">
    <property type="entry name" value="ABC_TM1"/>
    <property type="match status" value="1"/>
</dbReference>
<feature type="transmembrane region" description="Helical" evidence="7">
    <location>
        <begin position="203"/>
        <end position="220"/>
    </location>
</feature>
<keyword evidence="10" id="KW-1185">Reference proteome</keyword>
<dbReference type="SUPFAM" id="SSF161098">
    <property type="entry name" value="MetI-like"/>
    <property type="match status" value="1"/>
</dbReference>
<evidence type="ECO:0000256" key="5">
    <source>
        <dbReference type="ARBA" id="ARBA00022989"/>
    </source>
</evidence>
<evidence type="ECO:0000256" key="4">
    <source>
        <dbReference type="ARBA" id="ARBA00022692"/>
    </source>
</evidence>
<evidence type="ECO:0000256" key="6">
    <source>
        <dbReference type="ARBA" id="ARBA00023136"/>
    </source>
</evidence>
<dbReference type="EMBL" id="PNYA01000010">
    <property type="protein sequence ID" value="PMS19833.1"/>
    <property type="molecule type" value="Genomic_DNA"/>
</dbReference>
<dbReference type="PANTHER" id="PTHR30193:SF37">
    <property type="entry name" value="INNER MEMBRANE ABC TRANSPORTER PERMEASE PROTEIN YCJO"/>
    <property type="match status" value="1"/>
</dbReference>
<keyword evidence="2 7" id="KW-0813">Transport</keyword>